<dbReference type="SUPFAM" id="SSF53756">
    <property type="entry name" value="UDP-Glycosyltransferase/glycogen phosphorylase"/>
    <property type="match status" value="1"/>
</dbReference>
<name>A0A7X1ZH59_9PROT</name>
<reference evidence="2 3" key="1">
    <citation type="submission" date="2019-10" db="EMBL/GenBank/DDBJ databases">
        <title>Draft whole-genome sequence of the purple nonsulfur photosynthetic bacterium Roseospira navarrensis DSM 15114.</title>
        <authorList>
            <person name="Kyndt J.A."/>
            <person name="Meyer T.E."/>
        </authorList>
    </citation>
    <scope>NUCLEOTIDE SEQUENCE [LARGE SCALE GENOMIC DNA]</scope>
    <source>
        <strain evidence="2 3">DSM 15114</strain>
    </source>
</reference>
<dbReference type="GO" id="GO:0016757">
    <property type="term" value="F:glycosyltransferase activity"/>
    <property type="evidence" value="ECO:0007669"/>
    <property type="project" value="InterPro"/>
</dbReference>
<dbReference type="EMBL" id="WIVE01000099">
    <property type="protein sequence ID" value="MQX38426.1"/>
    <property type="molecule type" value="Genomic_DNA"/>
</dbReference>
<sequence>MSGDTGRTRLLHISADFPDPLRPAKTRAIANLLALTDDVVQHTVYSINRVSHTLPLAALVFGPDWRAVAYPGPPRGLFLKTYLDRLGDWILRDVRTRGLSVDAVHAHKLSTDALAAARVADGLGVPLLISSQGNSDLKIIGKRPDLRPVWRGLWRRAAVVFPFAPWTAEGLTAMLGPREGSVVTLPCPTGQDSVMTPRPTEPVIKTVFNLHDYENKNAVGLIQAVAAAARTVPDIRLEILGGGDPTGYAVLQGAIQRHAPDRCRLRGPVPHEAVQAEMNAACAVAMVSRRESYGMVYAEALLAGAPVIHAATNGIAGYFPASPAVVGVDPGDPDALVAALVAAVQRQAEAKAALATLQASGALDQLTDRAIRETYATALRTCL</sequence>
<evidence type="ECO:0000259" key="1">
    <source>
        <dbReference type="Pfam" id="PF00534"/>
    </source>
</evidence>
<evidence type="ECO:0000313" key="2">
    <source>
        <dbReference type="EMBL" id="MQX38426.1"/>
    </source>
</evidence>
<dbReference type="InterPro" id="IPR001296">
    <property type="entry name" value="Glyco_trans_1"/>
</dbReference>
<dbReference type="PANTHER" id="PTHR45947:SF3">
    <property type="entry name" value="SULFOQUINOVOSYL TRANSFERASE SQD2"/>
    <property type="match status" value="1"/>
</dbReference>
<dbReference type="InterPro" id="IPR050194">
    <property type="entry name" value="Glycosyltransferase_grp1"/>
</dbReference>
<gene>
    <name evidence="2" type="ORF">GHC57_18065</name>
</gene>
<dbReference type="Proteomes" id="UP000434582">
    <property type="component" value="Unassembled WGS sequence"/>
</dbReference>
<keyword evidence="2" id="KW-0808">Transferase</keyword>
<organism evidence="2 3">
    <name type="scientific">Roseospira navarrensis</name>
    <dbReference type="NCBI Taxonomy" id="140058"/>
    <lineage>
        <taxon>Bacteria</taxon>
        <taxon>Pseudomonadati</taxon>
        <taxon>Pseudomonadota</taxon>
        <taxon>Alphaproteobacteria</taxon>
        <taxon>Rhodospirillales</taxon>
        <taxon>Rhodospirillaceae</taxon>
        <taxon>Roseospira</taxon>
    </lineage>
</organism>
<dbReference type="Pfam" id="PF00534">
    <property type="entry name" value="Glycos_transf_1"/>
    <property type="match status" value="1"/>
</dbReference>
<dbReference type="OrthoDB" id="529131at2"/>
<proteinExistence type="predicted"/>
<dbReference type="Gene3D" id="3.40.50.2000">
    <property type="entry name" value="Glycogen Phosphorylase B"/>
    <property type="match status" value="2"/>
</dbReference>
<dbReference type="AlphaFoldDB" id="A0A7X1ZH59"/>
<accession>A0A7X1ZH59</accession>
<feature type="domain" description="Glycosyl transferase family 1" evidence="1">
    <location>
        <begin position="214"/>
        <end position="347"/>
    </location>
</feature>
<keyword evidence="3" id="KW-1185">Reference proteome</keyword>
<comment type="caution">
    <text evidence="2">The sequence shown here is derived from an EMBL/GenBank/DDBJ whole genome shotgun (WGS) entry which is preliminary data.</text>
</comment>
<evidence type="ECO:0000313" key="3">
    <source>
        <dbReference type="Proteomes" id="UP000434582"/>
    </source>
</evidence>
<dbReference type="PANTHER" id="PTHR45947">
    <property type="entry name" value="SULFOQUINOVOSYL TRANSFERASE SQD2"/>
    <property type="match status" value="1"/>
</dbReference>
<protein>
    <submittedName>
        <fullName evidence="2">Glycosyltransferase</fullName>
    </submittedName>
</protein>
<dbReference type="RefSeq" id="WP_153346885.1">
    <property type="nucleotide sequence ID" value="NZ_WIVE01000099.1"/>
</dbReference>